<dbReference type="InterPro" id="IPR042557">
    <property type="entry name" value="SCO4226"/>
</dbReference>
<gene>
    <name evidence="5" type="ORF">GCM10011532_19760</name>
</gene>
<sequence>MPIYMDYHIFPGVTVEEVKAAHMGDKATQDRYGVKYHQFWVNKDIGSIFCLIEGPNPEACTKVHEEAHGNVACNIIEVEPGLLNLFMGENSQVHHGVVYDKNGEIDPGFRFIMVLDIVVNTSLDNHSKIDNFILPKTPRKEALKLIQQFHGELVENFSDDSIISIFKESDQAFQSALTIQKLFNNNLGDKDWNITYKIGLSEGQPVTMADGFFKDSIVYAKRLSLIANESQIVMSQGFKKLCSFQLTKFDQNNIKLVNERQKTFIGNFWRYTESNPTNEKLSIEAISQDIGLSRPQLYRKIKSLTGRSPLNFIRDLKMRTAFNLIKDDNLNVSEVAYKMGYDDPSYFSKCFSQKFGICPSKLI</sequence>
<dbReference type="EMBL" id="BMIX01000003">
    <property type="protein sequence ID" value="GGG36126.1"/>
    <property type="molecule type" value="Genomic_DNA"/>
</dbReference>
<dbReference type="SMART" id="SM00342">
    <property type="entry name" value="HTH_ARAC"/>
    <property type="match status" value="1"/>
</dbReference>
<keyword evidence="3" id="KW-0804">Transcription</keyword>
<protein>
    <recommendedName>
        <fullName evidence="4">HTH araC/xylS-type domain-containing protein</fullName>
    </recommendedName>
</protein>
<evidence type="ECO:0000256" key="2">
    <source>
        <dbReference type="ARBA" id="ARBA00023125"/>
    </source>
</evidence>
<dbReference type="PANTHER" id="PTHR43280:SF2">
    <property type="entry name" value="HTH-TYPE TRANSCRIPTIONAL REGULATOR EXSA"/>
    <property type="match status" value="1"/>
</dbReference>
<dbReference type="SUPFAM" id="SSF55073">
    <property type="entry name" value="Nucleotide cyclase"/>
    <property type="match status" value="1"/>
</dbReference>
<proteinExistence type="predicted"/>
<evidence type="ECO:0000313" key="6">
    <source>
        <dbReference type="Proteomes" id="UP000605733"/>
    </source>
</evidence>
<dbReference type="Gene3D" id="3.30.70.1230">
    <property type="entry name" value="Nucleotide cyclase"/>
    <property type="match status" value="1"/>
</dbReference>
<dbReference type="InterPro" id="IPR009057">
    <property type="entry name" value="Homeodomain-like_sf"/>
</dbReference>
<dbReference type="InterPro" id="IPR029787">
    <property type="entry name" value="Nucleotide_cyclase"/>
</dbReference>
<dbReference type="RefSeq" id="WP_011708098.1">
    <property type="nucleotide sequence ID" value="NZ_BMIX01000003.1"/>
</dbReference>
<comment type="caution">
    <text evidence="5">The sequence shown here is derived from an EMBL/GenBank/DDBJ whole genome shotgun (WGS) entry which is preliminary data.</text>
</comment>
<dbReference type="InterPro" id="IPR025336">
    <property type="entry name" value="SCO4226-like"/>
</dbReference>
<dbReference type="SUPFAM" id="SSF46689">
    <property type="entry name" value="Homeodomain-like"/>
    <property type="match status" value="1"/>
</dbReference>
<evidence type="ECO:0000256" key="1">
    <source>
        <dbReference type="ARBA" id="ARBA00023015"/>
    </source>
</evidence>
<keyword evidence="6" id="KW-1185">Reference proteome</keyword>
<accession>A0ABQ1WL78</accession>
<organism evidence="5 6">
    <name type="scientific">Christiangramia forsetii</name>
    <dbReference type="NCBI Taxonomy" id="411153"/>
    <lineage>
        <taxon>Bacteria</taxon>
        <taxon>Pseudomonadati</taxon>
        <taxon>Bacteroidota</taxon>
        <taxon>Flavobacteriia</taxon>
        <taxon>Flavobacteriales</taxon>
        <taxon>Flavobacteriaceae</taxon>
        <taxon>Christiangramia</taxon>
    </lineage>
</organism>
<keyword evidence="1" id="KW-0805">Transcription regulation</keyword>
<keyword evidence="2" id="KW-0238">DNA-binding</keyword>
<dbReference type="Proteomes" id="UP000605733">
    <property type="component" value="Unassembled WGS sequence"/>
</dbReference>
<reference evidence="6" key="1">
    <citation type="journal article" date="2019" name="Int. J. Syst. Evol. Microbiol.">
        <title>The Global Catalogue of Microorganisms (GCM) 10K type strain sequencing project: providing services to taxonomists for standard genome sequencing and annotation.</title>
        <authorList>
            <consortium name="The Broad Institute Genomics Platform"/>
            <consortium name="The Broad Institute Genome Sequencing Center for Infectious Disease"/>
            <person name="Wu L."/>
            <person name="Ma J."/>
        </authorList>
    </citation>
    <scope>NUCLEOTIDE SEQUENCE [LARGE SCALE GENOMIC DNA]</scope>
    <source>
        <strain evidence="6">CGMCC 1.15422</strain>
    </source>
</reference>
<dbReference type="InterPro" id="IPR018060">
    <property type="entry name" value="HTH_AraC"/>
</dbReference>
<dbReference type="Gene3D" id="1.10.10.60">
    <property type="entry name" value="Homeodomain-like"/>
    <property type="match status" value="2"/>
</dbReference>
<dbReference type="PROSITE" id="PS01124">
    <property type="entry name" value="HTH_ARAC_FAMILY_2"/>
    <property type="match status" value="1"/>
</dbReference>
<feature type="domain" description="HTH araC/xylS-type" evidence="4">
    <location>
        <begin position="266"/>
        <end position="363"/>
    </location>
</feature>
<evidence type="ECO:0000313" key="5">
    <source>
        <dbReference type="EMBL" id="GGG36126.1"/>
    </source>
</evidence>
<evidence type="ECO:0000259" key="4">
    <source>
        <dbReference type="PROSITE" id="PS01124"/>
    </source>
</evidence>
<dbReference type="Gene3D" id="3.30.70.3090">
    <property type="entry name" value="ORF SCO4226, nickel-binding ferredoxin-like monomer"/>
    <property type="match status" value="1"/>
</dbReference>
<dbReference type="PANTHER" id="PTHR43280">
    <property type="entry name" value="ARAC-FAMILY TRANSCRIPTIONAL REGULATOR"/>
    <property type="match status" value="1"/>
</dbReference>
<evidence type="ECO:0000256" key="3">
    <source>
        <dbReference type="ARBA" id="ARBA00023163"/>
    </source>
</evidence>
<dbReference type="PRINTS" id="PR00032">
    <property type="entry name" value="HTHARAC"/>
</dbReference>
<dbReference type="Pfam" id="PF12833">
    <property type="entry name" value="HTH_18"/>
    <property type="match status" value="1"/>
</dbReference>
<dbReference type="Pfam" id="PF14026">
    <property type="entry name" value="SCO4226-like"/>
    <property type="match status" value="1"/>
</dbReference>
<name>A0ABQ1WL78_9FLAO</name>
<dbReference type="InterPro" id="IPR020449">
    <property type="entry name" value="Tscrpt_reg_AraC-type_HTH"/>
</dbReference>